<dbReference type="SUPFAM" id="SSF51197">
    <property type="entry name" value="Clavaminate synthase-like"/>
    <property type="match status" value="1"/>
</dbReference>
<comment type="cofactor">
    <cofactor evidence="1">
        <name>Fe(2+)</name>
        <dbReference type="ChEBI" id="CHEBI:29033"/>
    </cofactor>
</comment>
<dbReference type="SFLD" id="SFLDG01129">
    <property type="entry name" value="C1.5:_HAD__Beta-PGM__Phosphata"/>
    <property type="match status" value="1"/>
</dbReference>
<dbReference type="PANTHER" id="PTHR10696:SF25">
    <property type="entry name" value="OXIDOREDUCTASE AIM17-RELATED"/>
    <property type="match status" value="1"/>
</dbReference>
<dbReference type="Proteomes" id="UP000829685">
    <property type="component" value="Unassembled WGS sequence"/>
</dbReference>
<dbReference type="Pfam" id="PF13242">
    <property type="entry name" value="Hydrolase_like"/>
    <property type="match status" value="1"/>
</dbReference>
<evidence type="ECO:0000313" key="9">
    <source>
        <dbReference type="Proteomes" id="UP000829685"/>
    </source>
</evidence>
<evidence type="ECO:0000256" key="5">
    <source>
        <dbReference type="ARBA" id="ARBA00023002"/>
    </source>
</evidence>
<evidence type="ECO:0000256" key="2">
    <source>
        <dbReference type="ARBA" id="ARBA00008654"/>
    </source>
</evidence>
<dbReference type="EMBL" id="JAFIMR010000009">
    <property type="protein sequence ID" value="KAI1874480.1"/>
    <property type="molecule type" value="Genomic_DNA"/>
</dbReference>
<protein>
    <recommendedName>
        <fullName evidence="7">TauD/TfdA-like domain-containing protein</fullName>
    </recommendedName>
</protein>
<dbReference type="AlphaFoldDB" id="A0A9Q0AR39"/>
<evidence type="ECO:0000259" key="7">
    <source>
        <dbReference type="Pfam" id="PF02668"/>
    </source>
</evidence>
<dbReference type="Gene3D" id="3.40.50.1000">
    <property type="entry name" value="HAD superfamily/HAD-like"/>
    <property type="match status" value="1"/>
</dbReference>
<dbReference type="Gene3D" id="1.10.150.240">
    <property type="entry name" value="Putative phosphatase, domain 2"/>
    <property type="match status" value="1"/>
</dbReference>
<evidence type="ECO:0000256" key="3">
    <source>
        <dbReference type="ARBA" id="ARBA00022723"/>
    </source>
</evidence>
<reference evidence="8" key="1">
    <citation type="submission" date="2021-03" db="EMBL/GenBank/DDBJ databases">
        <title>Revisited historic fungal species revealed as producer of novel bioactive compounds through whole genome sequencing and comparative genomics.</title>
        <authorList>
            <person name="Vignolle G.A."/>
            <person name="Hochenegger N."/>
            <person name="Mach R.L."/>
            <person name="Mach-Aigner A.R."/>
            <person name="Javad Rahimi M."/>
            <person name="Salim K.A."/>
            <person name="Chan C.M."/>
            <person name="Lim L.B.L."/>
            <person name="Cai F."/>
            <person name="Druzhinina I.S."/>
            <person name="U'Ren J.M."/>
            <person name="Derntl C."/>
        </authorList>
    </citation>
    <scope>NUCLEOTIDE SEQUENCE</scope>
    <source>
        <strain evidence="8">TUCIM 5799</strain>
    </source>
</reference>
<dbReference type="InterPro" id="IPR036412">
    <property type="entry name" value="HAD-like_sf"/>
</dbReference>
<keyword evidence="6" id="KW-0408">Iron</keyword>
<evidence type="ECO:0000256" key="6">
    <source>
        <dbReference type="ARBA" id="ARBA00023004"/>
    </source>
</evidence>
<keyword evidence="9" id="KW-1185">Reference proteome</keyword>
<dbReference type="GO" id="GO:0046872">
    <property type="term" value="F:metal ion binding"/>
    <property type="evidence" value="ECO:0007669"/>
    <property type="project" value="UniProtKB-KW"/>
</dbReference>
<dbReference type="SUPFAM" id="SSF56784">
    <property type="entry name" value="HAD-like"/>
    <property type="match status" value="1"/>
</dbReference>
<keyword evidence="4" id="KW-0223">Dioxygenase</keyword>
<dbReference type="Gene3D" id="3.60.130.10">
    <property type="entry name" value="Clavaminate synthase-like"/>
    <property type="match status" value="1"/>
</dbReference>
<keyword evidence="3" id="KW-0479">Metal-binding</keyword>
<evidence type="ECO:0000256" key="1">
    <source>
        <dbReference type="ARBA" id="ARBA00001954"/>
    </source>
</evidence>
<feature type="domain" description="TauD/TfdA-like" evidence="7">
    <location>
        <begin position="17"/>
        <end position="229"/>
    </location>
</feature>
<comment type="caution">
    <text evidence="8">The sequence shown here is derived from an EMBL/GenBank/DDBJ whole genome shotgun (WGS) entry which is preliminary data.</text>
</comment>
<dbReference type="SFLD" id="SFLDS00003">
    <property type="entry name" value="Haloacid_Dehalogenase"/>
    <property type="match status" value="1"/>
</dbReference>
<evidence type="ECO:0000256" key="4">
    <source>
        <dbReference type="ARBA" id="ARBA00022964"/>
    </source>
</evidence>
<accession>A0A9Q0AR39</accession>
<dbReference type="InterPro" id="IPR023198">
    <property type="entry name" value="PGP-like_dom2"/>
</dbReference>
<dbReference type="InterPro" id="IPR050411">
    <property type="entry name" value="AlphaKG_dependent_hydroxylases"/>
</dbReference>
<keyword evidence="5" id="KW-0560">Oxidoreductase</keyword>
<dbReference type="PANTHER" id="PTHR10696">
    <property type="entry name" value="GAMMA-BUTYROBETAINE HYDROXYLASE-RELATED"/>
    <property type="match status" value="1"/>
</dbReference>
<dbReference type="GO" id="GO:0051213">
    <property type="term" value="F:dioxygenase activity"/>
    <property type="evidence" value="ECO:0007669"/>
    <property type="project" value="UniProtKB-KW"/>
</dbReference>
<gene>
    <name evidence="8" type="ORF">JX265_004688</name>
</gene>
<sequence>METSMCGLGCLSPVFHDAGDFDSICNSFYRNGVAFCKGCDESSLLNIAKNMGSPVAPRNASGRGVISRIRCEPALNGKTYSSKGYSSEELFFHTDRSGWELPPRILMTALSIKALKGGESLLVDGHRFLSHLRSEEPDLYDLVVSPQHSSFRQENGSFQGRPIFDEAKGILRFRLDNSVQLSGVLAEKWDKLKAAIYKHAYYVDFQPGDGYIVDNHRYLHGRTSFTGSRKFILFDVDGTICCAEDLSVHAFYRCISDVTGKEIRLDSTHVNLHGQTDMALVREVFRYHGIDASRIGGLMKTMTDVWPKYLQQSLDAGLACSQCSQIASALDWLMEQKQDGRYRINIGLLTGNAQANTELKIQSCGLSTKMFDQGISSFGDTCPSRLMLYQNAVGKMEGRHSTPIPPKQILLIGDTPIDINCAKKVGCKILAVATGNYDIDELRKHCPDFVCDNLADAFDFLERFMQN</sequence>
<organism evidence="8 9">
    <name type="scientific">Neoarthrinium moseri</name>
    <dbReference type="NCBI Taxonomy" id="1658444"/>
    <lineage>
        <taxon>Eukaryota</taxon>
        <taxon>Fungi</taxon>
        <taxon>Dikarya</taxon>
        <taxon>Ascomycota</taxon>
        <taxon>Pezizomycotina</taxon>
        <taxon>Sordariomycetes</taxon>
        <taxon>Xylariomycetidae</taxon>
        <taxon>Amphisphaeriales</taxon>
        <taxon>Apiosporaceae</taxon>
        <taxon>Neoarthrinium</taxon>
    </lineage>
</organism>
<evidence type="ECO:0000313" key="8">
    <source>
        <dbReference type="EMBL" id="KAI1874480.1"/>
    </source>
</evidence>
<dbReference type="InterPro" id="IPR042098">
    <property type="entry name" value="TauD-like_sf"/>
</dbReference>
<dbReference type="GO" id="GO:0045329">
    <property type="term" value="P:carnitine biosynthetic process"/>
    <property type="evidence" value="ECO:0007669"/>
    <property type="project" value="TreeGrafter"/>
</dbReference>
<proteinExistence type="inferred from homology"/>
<dbReference type="Pfam" id="PF02668">
    <property type="entry name" value="TauD"/>
    <property type="match status" value="1"/>
</dbReference>
<dbReference type="InterPro" id="IPR003819">
    <property type="entry name" value="TauD/TfdA-like"/>
</dbReference>
<name>A0A9Q0AR39_9PEZI</name>
<dbReference type="InterPro" id="IPR023214">
    <property type="entry name" value="HAD_sf"/>
</dbReference>
<comment type="similarity">
    <text evidence="2">Belongs to the gamma-BBH/TMLD family.</text>
</comment>
<dbReference type="GO" id="GO:0005739">
    <property type="term" value="C:mitochondrion"/>
    <property type="evidence" value="ECO:0007669"/>
    <property type="project" value="TreeGrafter"/>
</dbReference>